<feature type="transmembrane region" description="Helical" evidence="1">
    <location>
        <begin position="105"/>
        <end position="126"/>
    </location>
</feature>
<feature type="transmembrane region" description="Helical" evidence="1">
    <location>
        <begin position="12"/>
        <end position="35"/>
    </location>
</feature>
<dbReference type="RefSeq" id="WP_133766562.1">
    <property type="nucleotide sequence ID" value="NZ_BAAARP010000002.1"/>
</dbReference>
<gene>
    <name evidence="2" type="ORF">CLV52_2441</name>
</gene>
<evidence type="ECO:0000313" key="2">
    <source>
        <dbReference type="EMBL" id="TDS77495.1"/>
    </source>
</evidence>
<sequence>MQLYSDFGGRRAYQIAGDLAAAAILVAGIVVAVAIHDAIAGLRAVGADVTRSGNGFAATMSDIGGRLSGVPLIGGGISAPFGSASAAGGTLADAGRSWQEGVERLATLVGWTVALLVVLVVLVGWVRPRLVGAVRRAAVARLAAASASHDLLALRALATRPARAVTALDPDVVAAWRRGDPLVIARLAALELKASGVRLPS</sequence>
<keyword evidence="1" id="KW-0812">Transmembrane</keyword>
<keyword evidence="1" id="KW-0472">Membrane</keyword>
<keyword evidence="3" id="KW-1185">Reference proteome</keyword>
<protein>
    <recommendedName>
        <fullName evidence="4">Transmembrane protein</fullName>
    </recommendedName>
</protein>
<evidence type="ECO:0000313" key="3">
    <source>
        <dbReference type="Proteomes" id="UP000295344"/>
    </source>
</evidence>
<name>A0A4R7FM27_9MICO</name>
<reference evidence="2 3" key="1">
    <citation type="submission" date="2019-03" db="EMBL/GenBank/DDBJ databases">
        <title>Genomic Encyclopedia of Archaeal and Bacterial Type Strains, Phase II (KMG-II): from individual species to whole genera.</title>
        <authorList>
            <person name="Goeker M."/>
        </authorList>
    </citation>
    <scope>NUCLEOTIDE SEQUENCE [LARGE SCALE GENOMIC DNA]</scope>
    <source>
        <strain evidence="2 3">DSM 24782</strain>
    </source>
</reference>
<dbReference type="EMBL" id="SOAM01000002">
    <property type="protein sequence ID" value="TDS77495.1"/>
    <property type="molecule type" value="Genomic_DNA"/>
</dbReference>
<dbReference type="OrthoDB" id="5198533at2"/>
<dbReference type="AlphaFoldDB" id="A0A4R7FM27"/>
<evidence type="ECO:0000256" key="1">
    <source>
        <dbReference type="SAM" id="Phobius"/>
    </source>
</evidence>
<comment type="caution">
    <text evidence="2">The sequence shown here is derived from an EMBL/GenBank/DDBJ whole genome shotgun (WGS) entry which is preliminary data.</text>
</comment>
<evidence type="ECO:0008006" key="4">
    <source>
        <dbReference type="Google" id="ProtNLM"/>
    </source>
</evidence>
<keyword evidence="1" id="KW-1133">Transmembrane helix</keyword>
<proteinExistence type="predicted"/>
<organism evidence="2 3">
    <name type="scientific">Amnibacterium kyonggiense</name>
    <dbReference type="NCBI Taxonomy" id="595671"/>
    <lineage>
        <taxon>Bacteria</taxon>
        <taxon>Bacillati</taxon>
        <taxon>Actinomycetota</taxon>
        <taxon>Actinomycetes</taxon>
        <taxon>Micrococcales</taxon>
        <taxon>Microbacteriaceae</taxon>
        <taxon>Amnibacterium</taxon>
    </lineage>
</organism>
<accession>A0A4R7FM27</accession>
<dbReference type="Proteomes" id="UP000295344">
    <property type="component" value="Unassembled WGS sequence"/>
</dbReference>